<evidence type="ECO:0000256" key="8">
    <source>
        <dbReference type="ARBA" id="ARBA00022898"/>
    </source>
</evidence>
<dbReference type="InterPro" id="IPR015422">
    <property type="entry name" value="PyrdxlP-dep_Trfase_small"/>
</dbReference>
<dbReference type="Pfam" id="PF00155">
    <property type="entry name" value="Aminotran_1_2"/>
    <property type="match status" value="1"/>
</dbReference>
<dbReference type="InterPro" id="IPR015421">
    <property type="entry name" value="PyrdxlP-dep_Trfase_major"/>
</dbReference>
<dbReference type="PANTHER" id="PTHR13693">
    <property type="entry name" value="CLASS II AMINOTRANSFERASE/8-AMINO-7-OXONONANOATE SYNTHASE"/>
    <property type="match status" value="1"/>
</dbReference>
<comment type="pathway">
    <text evidence="2">Cofactor biosynthesis; biotin biosynthesis.</text>
</comment>
<evidence type="ECO:0000313" key="15">
    <source>
        <dbReference type="Proteomes" id="UP000017820"/>
    </source>
</evidence>
<dbReference type="PANTHER" id="PTHR13693:SF100">
    <property type="entry name" value="8-AMINO-7-OXONONANOATE SYNTHASE"/>
    <property type="match status" value="1"/>
</dbReference>
<reference evidence="14 15" key="1">
    <citation type="submission" date="2013-07" db="EMBL/GenBank/DDBJ databases">
        <title>Draft genome sequence of Pseudoalteromonas luteoviolacea 2ta16.</title>
        <authorList>
            <person name="Allen E.E."/>
            <person name="Azam F."/>
            <person name="Podell S."/>
        </authorList>
    </citation>
    <scope>NUCLEOTIDE SEQUENCE [LARGE SCALE GENOMIC DNA]</scope>
    <source>
        <strain evidence="14 15">2ta16</strain>
    </source>
</reference>
<gene>
    <name evidence="14" type="ORF">PL2TA16_01475</name>
</gene>
<evidence type="ECO:0000256" key="2">
    <source>
        <dbReference type="ARBA" id="ARBA00004746"/>
    </source>
</evidence>
<dbReference type="GO" id="GO:0008710">
    <property type="term" value="F:8-amino-7-oxononanoate synthase activity"/>
    <property type="evidence" value="ECO:0007669"/>
    <property type="project" value="UniProtKB-EC"/>
</dbReference>
<dbReference type="RefSeq" id="WP_023401729.1">
    <property type="nucleotide sequence ID" value="NZ_AUSV01000133.1"/>
</dbReference>
<evidence type="ECO:0000256" key="1">
    <source>
        <dbReference type="ARBA" id="ARBA00001933"/>
    </source>
</evidence>
<evidence type="ECO:0000259" key="13">
    <source>
        <dbReference type="Pfam" id="PF00155"/>
    </source>
</evidence>
<comment type="similarity">
    <text evidence="3">Belongs to the class-II pyridoxal-phosphate-dependent aminotransferase family. BioF subfamily.</text>
</comment>
<feature type="domain" description="Aminotransferase class I/classII large" evidence="13">
    <location>
        <begin position="40"/>
        <end position="371"/>
    </location>
</feature>
<evidence type="ECO:0000256" key="7">
    <source>
        <dbReference type="ARBA" id="ARBA00022756"/>
    </source>
</evidence>
<protein>
    <recommendedName>
        <fullName evidence="5">8-amino-7-oxononanoate synthase</fullName>
        <ecNumber evidence="5">2.3.1.47</ecNumber>
    </recommendedName>
    <alternativeName>
        <fullName evidence="9">7-keto-8-amino-pelargonic acid synthase</fullName>
    </alternativeName>
    <alternativeName>
        <fullName evidence="10">8-amino-7-ketopelargonate synthase</fullName>
    </alternativeName>
</protein>
<evidence type="ECO:0000256" key="6">
    <source>
        <dbReference type="ARBA" id="ARBA00022679"/>
    </source>
</evidence>
<dbReference type="InterPro" id="IPR001917">
    <property type="entry name" value="Aminotrans_II_pyridoxalP_BS"/>
</dbReference>
<evidence type="ECO:0000256" key="12">
    <source>
        <dbReference type="RuleBase" id="RU003693"/>
    </source>
</evidence>
<evidence type="ECO:0000256" key="11">
    <source>
        <dbReference type="ARBA" id="ARBA00047715"/>
    </source>
</evidence>
<dbReference type="GO" id="GO:0030170">
    <property type="term" value="F:pyridoxal phosphate binding"/>
    <property type="evidence" value="ECO:0007669"/>
    <property type="project" value="InterPro"/>
</dbReference>
<comment type="subunit">
    <text evidence="4">Homodimer.</text>
</comment>
<name>V4HMT5_PSEL2</name>
<evidence type="ECO:0000256" key="10">
    <source>
        <dbReference type="ARBA" id="ARBA00033381"/>
    </source>
</evidence>
<dbReference type="Gene3D" id="3.90.1150.10">
    <property type="entry name" value="Aspartate Aminotransferase, domain 1"/>
    <property type="match status" value="1"/>
</dbReference>
<comment type="cofactor">
    <cofactor evidence="1 12">
        <name>pyridoxal 5'-phosphate</name>
        <dbReference type="ChEBI" id="CHEBI:597326"/>
    </cofactor>
</comment>
<dbReference type="GO" id="GO:0009102">
    <property type="term" value="P:biotin biosynthetic process"/>
    <property type="evidence" value="ECO:0007669"/>
    <property type="project" value="UniProtKB-KW"/>
</dbReference>
<dbReference type="InterPro" id="IPR004839">
    <property type="entry name" value="Aminotransferase_I/II_large"/>
</dbReference>
<dbReference type="InterPro" id="IPR015424">
    <property type="entry name" value="PyrdxlP-dep_Trfase"/>
</dbReference>
<comment type="caution">
    <text evidence="14">The sequence shown here is derived from an EMBL/GenBank/DDBJ whole genome shotgun (WGS) entry which is preliminary data.</text>
</comment>
<dbReference type="PROSITE" id="PS00599">
    <property type="entry name" value="AA_TRANSFER_CLASS_2"/>
    <property type="match status" value="1"/>
</dbReference>
<dbReference type="SUPFAM" id="SSF53383">
    <property type="entry name" value="PLP-dependent transferases"/>
    <property type="match status" value="1"/>
</dbReference>
<dbReference type="EMBL" id="AUSV01000133">
    <property type="protein sequence ID" value="ESP91083.1"/>
    <property type="molecule type" value="Genomic_DNA"/>
</dbReference>
<evidence type="ECO:0000256" key="9">
    <source>
        <dbReference type="ARBA" id="ARBA00032610"/>
    </source>
</evidence>
<dbReference type="InterPro" id="IPR050087">
    <property type="entry name" value="AON_synthase_class-II"/>
</dbReference>
<dbReference type="Gene3D" id="3.40.640.10">
    <property type="entry name" value="Type I PLP-dependent aspartate aminotransferase-like (Major domain)"/>
    <property type="match status" value="1"/>
</dbReference>
<evidence type="ECO:0000256" key="3">
    <source>
        <dbReference type="ARBA" id="ARBA00010008"/>
    </source>
</evidence>
<organism evidence="14 15">
    <name type="scientific">Pseudoalteromonas luteoviolacea (strain 2ta16)</name>
    <dbReference type="NCBI Taxonomy" id="1353533"/>
    <lineage>
        <taxon>Bacteria</taxon>
        <taxon>Pseudomonadati</taxon>
        <taxon>Pseudomonadota</taxon>
        <taxon>Gammaproteobacteria</taxon>
        <taxon>Alteromonadales</taxon>
        <taxon>Pseudoalteromonadaceae</taxon>
        <taxon>Pseudoalteromonas</taxon>
    </lineage>
</organism>
<evidence type="ECO:0000313" key="14">
    <source>
        <dbReference type="EMBL" id="ESP91083.1"/>
    </source>
</evidence>
<keyword evidence="7" id="KW-0093">Biotin biosynthesis</keyword>
<dbReference type="EC" id="2.3.1.47" evidence="5"/>
<evidence type="ECO:0000256" key="5">
    <source>
        <dbReference type="ARBA" id="ARBA00013187"/>
    </source>
</evidence>
<keyword evidence="6" id="KW-0808">Transferase</keyword>
<evidence type="ECO:0000256" key="4">
    <source>
        <dbReference type="ARBA" id="ARBA00011738"/>
    </source>
</evidence>
<accession>V4HMT5</accession>
<dbReference type="PATRIC" id="fig|1353533.3.peg.4898"/>
<dbReference type="AlphaFoldDB" id="V4HMT5"/>
<comment type="catalytic activity">
    <reaction evidence="11">
        <text>6-carboxyhexanoyl-[ACP] + L-alanine + H(+) = (8S)-8-amino-7-oxononanoate + holo-[ACP] + CO2</text>
        <dbReference type="Rhea" id="RHEA:42288"/>
        <dbReference type="Rhea" id="RHEA-COMP:9685"/>
        <dbReference type="Rhea" id="RHEA-COMP:9955"/>
        <dbReference type="ChEBI" id="CHEBI:15378"/>
        <dbReference type="ChEBI" id="CHEBI:16526"/>
        <dbReference type="ChEBI" id="CHEBI:57972"/>
        <dbReference type="ChEBI" id="CHEBI:64479"/>
        <dbReference type="ChEBI" id="CHEBI:78846"/>
        <dbReference type="ChEBI" id="CHEBI:149468"/>
        <dbReference type="EC" id="2.3.1.47"/>
    </reaction>
</comment>
<sequence length="377" mass="41266">MAFEFIDQALEDKARDALQRRRICIDKVSARHIQVDGQQYLNFASNDYLALADQAVSGDFVGGSKSSALVTGYQRTHRLLEAKLCNLLGYERAMLFASGFGANFSVLSTLFHDNKAGQDSAMFQDKLNHASLIDGGLNSSAKLVRFNHNDTSHLRARLEKTRVQNKLIVSEGIFSMDGDGAPLQELKSLSDTHNAWLMIDDAHSFGVCGEHGLGSVESGVKPDILVITFGKAMGCQGAAVLSSERVIDYMVQFNREYTYSTAMSPALAEIASTQLSRLCDSYDARDTLHEHIAQFKMLCTEAGIPVQASNSAIQPVVLGDAQSTLNAQQSLAQKGIWLTAIRPPTVPHNTARLRVTLTAAHQQVDIEYLVECLKEVI</sequence>
<dbReference type="Proteomes" id="UP000017820">
    <property type="component" value="Unassembled WGS sequence"/>
</dbReference>
<keyword evidence="8 12" id="KW-0663">Pyridoxal phosphate</keyword>
<proteinExistence type="inferred from homology"/>